<dbReference type="Proteomes" id="UP000199503">
    <property type="component" value="Unassembled WGS sequence"/>
</dbReference>
<evidence type="ECO:0000313" key="7">
    <source>
        <dbReference type="Proteomes" id="UP000199503"/>
    </source>
</evidence>
<dbReference type="RefSeq" id="WP_245786741.1">
    <property type="nucleotide sequence ID" value="NZ_FOFV01000037.1"/>
</dbReference>
<organism evidence="6 7">
    <name type="scientific">Lentzea albida</name>
    <dbReference type="NCBI Taxonomy" id="65499"/>
    <lineage>
        <taxon>Bacteria</taxon>
        <taxon>Bacillati</taxon>
        <taxon>Actinomycetota</taxon>
        <taxon>Actinomycetes</taxon>
        <taxon>Pseudonocardiales</taxon>
        <taxon>Pseudonocardiaceae</taxon>
        <taxon>Lentzea</taxon>
    </lineage>
</organism>
<dbReference type="Gene3D" id="1.10.10.10">
    <property type="entry name" value="Winged helix-like DNA-binding domain superfamily/Winged helix DNA-binding domain"/>
    <property type="match status" value="1"/>
</dbReference>
<dbReference type="GO" id="GO:0003677">
    <property type="term" value="F:DNA binding"/>
    <property type="evidence" value="ECO:0007669"/>
    <property type="project" value="UniProtKB-KW"/>
</dbReference>
<evidence type="ECO:0000259" key="4">
    <source>
        <dbReference type="PROSITE" id="PS51077"/>
    </source>
</evidence>
<evidence type="ECO:0000256" key="1">
    <source>
        <dbReference type="ARBA" id="ARBA00023015"/>
    </source>
</evidence>
<dbReference type="AlphaFoldDB" id="A0A1H9XIW2"/>
<dbReference type="Pfam" id="PF09339">
    <property type="entry name" value="HTH_IclR"/>
    <property type="match status" value="1"/>
</dbReference>
<gene>
    <name evidence="6" type="ORF">SAMN04488000_13736</name>
</gene>
<accession>A0A1H9XIW2</accession>
<protein>
    <submittedName>
        <fullName evidence="6">Transcriptional regulator, IclR family</fullName>
    </submittedName>
</protein>
<dbReference type="Gene3D" id="3.30.450.40">
    <property type="match status" value="1"/>
</dbReference>
<dbReference type="GO" id="GO:0003700">
    <property type="term" value="F:DNA-binding transcription factor activity"/>
    <property type="evidence" value="ECO:0007669"/>
    <property type="project" value="TreeGrafter"/>
</dbReference>
<dbReference type="SMART" id="SM00346">
    <property type="entry name" value="HTH_ICLR"/>
    <property type="match status" value="1"/>
</dbReference>
<evidence type="ECO:0000256" key="2">
    <source>
        <dbReference type="ARBA" id="ARBA00023125"/>
    </source>
</evidence>
<dbReference type="InterPro" id="IPR050707">
    <property type="entry name" value="HTH_MetabolicPath_Reg"/>
</dbReference>
<dbReference type="InterPro" id="IPR036388">
    <property type="entry name" value="WH-like_DNA-bd_sf"/>
</dbReference>
<reference evidence="7" key="1">
    <citation type="submission" date="2016-10" db="EMBL/GenBank/DDBJ databases">
        <authorList>
            <person name="Varghese N."/>
            <person name="Submissions S."/>
        </authorList>
    </citation>
    <scope>NUCLEOTIDE SEQUENCE [LARGE SCALE GENOMIC DNA]</scope>
    <source>
        <strain evidence="7">DSM 44437</strain>
    </source>
</reference>
<dbReference type="Pfam" id="PF01614">
    <property type="entry name" value="IclR_C"/>
    <property type="match status" value="1"/>
</dbReference>
<dbReference type="InterPro" id="IPR036390">
    <property type="entry name" value="WH_DNA-bd_sf"/>
</dbReference>
<keyword evidence="3" id="KW-0804">Transcription</keyword>
<dbReference type="PANTHER" id="PTHR30136:SF24">
    <property type="entry name" value="HTH-TYPE TRANSCRIPTIONAL REPRESSOR ALLR"/>
    <property type="match status" value="1"/>
</dbReference>
<evidence type="ECO:0000313" key="6">
    <source>
        <dbReference type="EMBL" id="SES45747.1"/>
    </source>
</evidence>
<keyword evidence="7" id="KW-1185">Reference proteome</keyword>
<dbReference type="PROSITE" id="PS51078">
    <property type="entry name" value="ICLR_ED"/>
    <property type="match status" value="1"/>
</dbReference>
<evidence type="ECO:0000256" key="3">
    <source>
        <dbReference type="ARBA" id="ARBA00023163"/>
    </source>
</evidence>
<dbReference type="PROSITE" id="PS51077">
    <property type="entry name" value="HTH_ICLR"/>
    <property type="match status" value="1"/>
</dbReference>
<dbReference type="InterPro" id="IPR005471">
    <property type="entry name" value="Tscrpt_reg_IclR_N"/>
</dbReference>
<dbReference type="EMBL" id="FOFV01000037">
    <property type="protein sequence ID" value="SES45747.1"/>
    <property type="molecule type" value="Genomic_DNA"/>
</dbReference>
<keyword evidence="1" id="KW-0805">Transcription regulation</keyword>
<proteinExistence type="predicted"/>
<dbReference type="STRING" id="65499.SAMN04488000_13736"/>
<dbReference type="InterPro" id="IPR029016">
    <property type="entry name" value="GAF-like_dom_sf"/>
</dbReference>
<feature type="domain" description="IclR-ED" evidence="5">
    <location>
        <begin position="67"/>
        <end position="254"/>
    </location>
</feature>
<dbReference type="PANTHER" id="PTHR30136">
    <property type="entry name" value="HELIX-TURN-HELIX TRANSCRIPTIONAL REGULATOR, ICLR FAMILY"/>
    <property type="match status" value="1"/>
</dbReference>
<dbReference type="SUPFAM" id="SSF46785">
    <property type="entry name" value="Winged helix' DNA-binding domain"/>
    <property type="match status" value="1"/>
</dbReference>
<feature type="domain" description="HTH iclR-type" evidence="4">
    <location>
        <begin position="6"/>
        <end position="66"/>
    </location>
</feature>
<sequence>MTDVPNTLLGKVMSVLNAFGADDDELGFAELGRRTGLSKATLHRLLGELTEVRLLDRGRRGYRLGSHLFQLGIRASVERRLVEVSTPYLEDLYERTHETVHLGLLEGHEVVYAAKIGGHRQASSPSRLGGRMPLHATAIGKALLAHAPTRLRGEVLGSPLARLTPRTAVTPGMLRQQLTKIRQTGVAYEFEESRVGLACVASPVLGDDGTAVAAVSVAGPTTRFDPRTHAASVHAAATGIALTLVRRASLTSGH</sequence>
<dbReference type="GO" id="GO:0045892">
    <property type="term" value="P:negative regulation of DNA-templated transcription"/>
    <property type="evidence" value="ECO:0007669"/>
    <property type="project" value="TreeGrafter"/>
</dbReference>
<dbReference type="SUPFAM" id="SSF55781">
    <property type="entry name" value="GAF domain-like"/>
    <property type="match status" value="1"/>
</dbReference>
<keyword evidence="2" id="KW-0238">DNA-binding</keyword>
<name>A0A1H9XIW2_9PSEU</name>
<dbReference type="InterPro" id="IPR014757">
    <property type="entry name" value="Tscrpt_reg_IclR_C"/>
</dbReference>
<evidence type="ECO:0000259" key="5">
    <source>
        <dbReference type="PROSITE" id="PS51078"/>
    </source>
</evidence>